<dbReference type="EMBL" id="BAAALG010000004">
    <property type="protein sequence ID" value="GAA1097256.1"/>
    <property type="molecule type" value="Genomic_DNA"/>
</dbReference>
<organism evidence="4 5">
    <name type="scientific">Nocardioides dubius</name>
    <dbReference type="NCBI Taxonomy" id="317019"/>
    <lineage>
        <taxon>Bacteria</taxon>
        <taxon>Bacillati</taxon>
        <taxon>Actinomycetota</taxon>
        <taxon>Actinomycetes</taxon>
        <taxon>Propionibacteriales</taxon>
        <taxon>Nocardioidaceae</taxon>
        <taxon>Nocardioides</taxon>
    </lineage>
</organism>
<dbReference type="RefSeq" id="WP_343992501.1">
    <property type="nucleotide sequence ID" value="NZ_BAAALG010000004.1"/>
</dbReference>
<dbReference type="Gene3D" id="3.30.70.1880">
    <property type="entry name" value="Protein of unknown function DUF881"/>
    <property type="match status" value="1"/>
</dbReference>
<keyword evidence="3" id="KW-0472">Membrane</keyword>
<evidence type="ECO:0000256" key="1">
    <source>
        <dbReference type="ARBA" id="ARBA00009108"/>
    </source>
</evidence>
<evidence type="ECO:0000256" key="3">
    <source>
        <dbReference type="SAM" id="Phobius"/>
    </source>
</evidence>
<reference evidence="4 5" key="1">
    <citation type="journal article" date="2019" name="Int. J. Syst. Evol. Microbiol.">
        <title>The Global Catalogue of Microorganisms (GCM) 10K type strain sequencing project: providing services to taxonomists for standard genome sequencing and annotation.</title>
        <authorList>
            <consortium name="The Broad Institute Genomics Platform"/>
            <consortium name="The Broad Institute Genome Sequencing Center for Infectious Disease"/>
            <person name="Wu L."/>
            <person name="Ma J."/>
        </authorList>
    </citation>
    <scope>NUCLEOTIDE SEQUENCE [LARGE SCALE GENOMIC DNA]</scope>
    <source>
        <strain evidence="4 5">JCM 13008</strain>
    </source>
</reference>
<evidence type="ECO:0000313" key="4">
    <source>
        <dbReference type="EMBL" id="GAA1097256.1"/>
    </source>
</evidence>
<comment type="similarity">
    <text evidence="1">Belongs to the UPF0749 family.</text>
</comment>
<gene>
    <name evidence="4" type="ORF">GCM10009668_12740</name>
</gene>
<keyword evidence="5" id="KW-1185">Reference proteome</keyword>
<comment type="caution">
    <text evidence="4">The sequence shown here is derived from an EMBL/GenBank/DDBJ whole genome shotgun (WGS) entry which is preliminary data.</text>
</comment>
<protein>
    <submittedName>
        <fullName evidence="4">DUF881 domain-containing protein</fullName>
    </submittedName>
</protein>
<evidence type="ECO:0000256" key="2">
    <source>
        <dbReference type="SAM" id="Coils"/>
    </source>
</evidence>
<dbReference type="PANTHER" id="PTHR37313">
    <property type="entry name" value="UPF0749 PROTEIN RV1825"/>
    <property type="match status" value="1"/>
</dbReference>
<accession>A0ABN1TQB5</accession>
<feature type="coiled-coil region" evidence="2">
    <location>
        <begin position="95"/>
        <end position="129"/>
    </location>
</feature>
<proteinExistence type="inferred from homology"/>
<dbReference type="InterPro" id="IPR010273">
    <property type="entry name" value="DUF881"/>
</dbReference>
<sequence length="277" mass="30060">MSVDPQAPLLARITNASLDEDYEHVAARRARQGLPKQAGGSHRAAAVIVALFGLLIVIAGVQTSREAAATEDGRQVVIRQIGVAREDLAAKQTQVGDLREGNTQLAEDLKALEERERSLTREVEDLRLISGYAAAQGEGVEVTLDDSADGSGDGVVRDEDLATLVSGLWQAGAEAIVINGQRLTAVTGIRTVNQAIHVKTHPLRPPYLIQAIGDQDTLQSRFAESTMGATFLGLRNAFDFVFEMRNDDSLDLPGRARPQLRFAKVYDPQVENRRMVP</sequence>
<name>A0ABN1TQB5_9ACTN</name>
<dbReference type="Proteomes" id="UP001501581">
    <property type="component" value="Unassembled WGS sequence"/>
</dbReference>
<dbReference type="PANTHER" id="PTHR37313:SF1">
    <property type="entry name" value="UPF0749 PROTEIN RV1823"/>
    <property type="match status" value="1"/>
</dbReference>
<dbReference type="Pfam" id="PF05949">
    <property type="entry name" value="DUF881"/>
    <property type="match status" value="1"/>
</dbReference>
<evidence type="ECO:0000313" key="5">
    <source>
        <dbReference type="Proteomes" id="UP001501581"/>
    </source>
</evidence>
<keyword evidence="3" id="KW-0812">Transmembrane</keyword>
<keyword evidence="2" id="KW-0175">Coiled coil</keyword>
<feature type="transmembrane region" description="Helical" evidence="3">
    <location>
        <begin position="44"/>
        <end position="61"/>
    </location>
</feature>
<keyword evidence="3" id="KW-1133">Transmembrane helix</keyword>